<dbReference type="RefSeq" id="WP_261755828.1">
    <property type="nucleotide sequence ID" value="NZ_CP104562.2"/>
</dbReference>
<protein>
    <submittedName>
        <fullName evidence="2">Lysophospholipase</fullName>
    </submittedName>
</protein>
<dbReference type="PROSITE" id="PS51257">
    <property type="entry name" value="PROKAR_LIPOPROTEIN"/>
    <property type="match status" value="1"/>
</dbReference>
<dbReference type="PANTHER" id="PTHR43194">
    <property type="entry name" value="HYDROLASE ALPHA/BETA FOLD FAMILY"/>
    <property type="match status" value="1"/>
</dbReference>
<dbReference type="EMBL" id="CP104562">
    <property type="protein sequence ID" value="UXH76096.1"/>
    <property type="molecule type" value="Genomic_DNA"/>
</dbReference>
<reference evidence="2" key="1">
    <citation type="submission" date="2022-10" db="EMBL/GenBank/DDBJ databases">
        <title>Characterization and whole genome sequencing of a new Roseateles species, isolated from fresh water.</title>
        <authorList>
            <person name="Guliayeva D.Y."/>
            <person name="Akhremchuk A.E."/>
            <person name="Sikolenko M.A."/>
            <person name="Valentovich L.N."/>
            <person name="Sidarenka A.V."/>
        </authorList>
    </citation>
    <scope>NUCLEOTIDE SEQUENCE</scope>
    <source>
        <strain evidence="2">BIM B-1768</strain>
    </source>
</reference>
<dbReference type="SUPFAM" id="SSF53474">
    <property type="entry name" value="alpha/beta-Hydrolases"/>
    <property type="match status" value="1"/>
</dbReference>
<evidence type="ECO:0000313" key="2">
    <source>
        <dbReference type="EMBL" id="UXH76096.1"/>
    </source>
</evidence>
<dbReference type="InterPro" id="IPR022742">
    <property type="entry name" value="Hydrolase_4"/>
</dbReference>
<keyword evidence="3" id="KW-1185">Reference proteome</keyword>
<sequence length="259" mass="27648">MTSNLVKVSDGDIAVEQLGNRAAGSTASIVAVACDKFSALAKLSYPVDQMQLRGYGRSVVATKGNFRLTDYVSDIDTIAAQSKTPVVLFGYSHGGYFTAAHAVSRPGNIKALILIEPALFTDRADLLERAEKAAAGNQDQALERTVQFIEPTVGLRKDSVSHWVKAVAANINDTRSLADEFRVRAEHPITEEALARIDVPTLLIGGTHSQMAFMTKRAAQAIPYASVAWIQGATHLSLQEDAAAAPIAAVIDAFLNGLK</sequence>
<feature type="domain" description="Serine aminopeptidase S33" evidence="1">
    <location>
        <begin position="37"/>
        <end position="240"/>
    </location>
</feature>
<dbReference type="PANTHER" id="PTHR43194:SF2">
    <property type="entry name" value="PEROXISOMAL MEMBRANE PROTEIN LPX1"/>
    <property type="match status" value="1"/>
</dbReference>
<dbReference type="InterPro" id="IPR050228">
    <property type="entry name" value="Carboxylesterase_BioH"/>
</dbReference>
<organism evidence="2 3">
    <name type="scientific">Roseateles amylovorans</name>
    <dbReference type="NCBI Taxonomy" id="2978473"/>
    <lineage>
        <taxon>Bacteria</taxon>
        <taxon>Pseudomonadati</taxon>
        <taxon>Pseudomonadota</taxon>
        <taxon>Betaproteobacteria</taxon>
        <taxon>Burkholderiales</taxon>
        <taxon>Sphaerotilaceae</taxon>
        <taxon>Roseateles</taxon>
    </lineage>
</organism>
<gene>
    <name evidence="2" type="ORF">N4261_13530</name>
</gene>
<dbReference type="Pfam" id="PF12146">
    <property type="entry name" value="Hydrolase_4"/>
    <property type="match status" value="1"/>
</dbReference>
<dbReference type="Proteomes" id="UP001064933">
    <property type="component" value="Chromosome"/>
</dbReference>
<dbReference type="Gene3D" id="3.40.50.1820">
    <property type="entry name" value="alpha/beta hydrolase"/>
    <property type="match status" value="1"/>
</dbReference>
<proteinExistence type="predicted"/>
<evidence type="ECO:0000259" key="1">
    <source>
        <dbReference type="Pfam" id="PF12146"/>
    </source>
</evidence>
<accession>A0ABY6AS92</accession>
<dbReference type="InterPro" id="IPR029058">
    <property type="entry name" value="AB_hydrolase_fold"/>
</dbReference>
<evidence type="ECO:0000313" key="3">
    <source>
        <dbReference type="Proteomes" id="UP001064933"/>
    </source>
</evidence>
<name>A0ABY6AS92_9BURK</name>